<reference evidence="2" key="1">
    <citation type="journal article" date="2023" name="G3 (Bethesda)">
        <title>Genome assembly and association tests identify interacting loci associated with vigor, precocity, and sex in interspecific pistachio rootstocks.</title>
        <authorList>
            <person name="Palmer W."/>
            <person name="Jacygrad E."/>
            <person name="Sagayaradj S."/>
            <person name="Cavanaugh K."/>
            <person name="Han R."/>
            <person name="Bertier L."/>
            <person name="Beede B."/>
            <person name="Kafkas S."/>
            <person name="Golino D."/>
            <person name="Preece J."/>
            <person name="Michelmore R."/>
        </authorList>
    </citation>
    <scope>NUCLEOTIDE SEQUENCE [LARGE SCALE GENOMIC DNA]</scope>
</reference>
<name>A0ACC0ZXD7_9ROSI</name>
<dbReference type="EMBL" id="CM047909">
    <property type="protein sequence ID" value="KAJ0079880.1"/>
    <property type="molecule type" value="Genomic_DNA"/>
</dbReference>
<comment type="caution">
    <text evidence="1">The sequence shown here is derived from an EMBL/GenBank/DDBJ whole genome shotgun (WGS) entry which is preliminary data.</text>
</comment>
<evidence type="ECO:0000313" key="1">
    <source>
        <dbReference type="EMBL" id="KAJ0079880.1"/>
    </source>
</evidence>
<dbReference type="Proteomes" id="UP001164250">
    <property type="component" value="Chromosome 13"/>
</dbReference>
<evidence type="ECO:0000313" key="2">
    <source>
        <dbReference type="Proteomes" id="UP001164250"/>
    </source>
</evidence>
<keyword evidence="2" id="KW-1185">Reference proteome</keyword>
<gene>
    <name evidence="1" type="ORF">Patl1_23563</name>
</gene>
<protein>
    <submittedName>
        <fullName evidence="1">Uncharacterized protein</fullName>
    </submittedName>
</protein>
<proteinExistence type="predicted"/>
<organism evidence="1 2">
    <name type="scientific">Pistacia atlantica</name>
    <dbReference type="NCBI Taxonomy" id="434234"/>
    <lineage>
        <taxon>Eukaryota</taxon>
        <taxon>Viridiplantae</taxon>
        <taxon>Streptophyta</taxon>
        <taxon>Embryophyta</taxon>
        <taxon>Tracheophyta</taxon>
        <taxon>Spermatophyta</taxon>
        <taxon>Magnoliopsida</taxon>
        <taxon>eudicotyledons</taxon>
        <taxon>Gunneridae</taxon>
        <taxon>Pentapetalae</taxon>
        <taxon>rosids</taxon>
        <taxon>malvids</taxon>
        <taxon>Sapindales</taxon>
        <taxon>Anacardiaceae</taxon>
        <taxon>Pistacia</taxon>
    </lineage>
</organism>
<sequence>MRLFQGRSLWCDHCHFISFRFHYVLSPQPTPATLFLVKRCKWVAAEEQEKLEHIEAIRKHKFDHLGTADLNAYVDFASVRHSAKEASCAEPCHLANVSVHGPITQSQFLGSLGINFRVEALLHNCIEEQVQSLRTGYWRLVGDGEAPF</sequence>
<accession>A0ACC0ZXD7</accession>